<evidence type="ECO:0000256" key="6">
    <source>
        <dbReference type="ARBA" id="ARBA00022692"/>
    </source>
</evidence>
<evidence type="ECO:0000313" key="20">
    <source>
        <dbReference type="EMBL" id="PFG27649.1"/>
    </source>
</evidence>
<dbReference type="NCBIfam" id="NF002899">
    <property type="entry name" value="PRK03449.1"/>
    <property type="match status" value="1"/>
</dbReference>
<sequence>MLNFIYWPISAVLWFWHKIFAFPFGADSAWSWIFAIMFLTFTLRLLLLKPMINQMRSSMKMQKMAPRMREIQAKYKNDQQKLMEETRKLQKEMGVNPLLGCLPALAQLPVFIGLFHVLRSFNRTGEGTGQLGMSPEQNRMTPNYIFGVDDVQSFLDANIFGVPLSAFISMPKEMYAAFPTATELSQGRIFMVAAPLIAIIAFATHMNARLSVERMNRRREEGKTQAASGEMAEMQQQMMSKMMMWVMPFTILITGAFWHIGLLVYMMSNNIWTFFQQRYIFKKIDAEEDAEIEQKKAAQRSTAPKPGVKPNNPKKKKKK</sequence>
<evidence type="ECO:0000256" key="3">
    <source>
        <dbReference type="ARBA" id="ARBA00015325"/>
    </source>
</evidence>
<dbReference type="AlphaFoldDB" id="A0A2A9DP08"/>
<dbReference type="NCBIfam" id="TIGR03592">
    <property type="entry name" value="yidC_oxa1_cterm"/>
    <property type="match status" value="1"/>
</dbReference>
<evidence type="ECO:0000256" key="1">
    <source>
        <dbReference type="ARBA" id="ARBA00004651"/>
    </source>
</evidence>
<keyword evidence="9 18" id="KW-0472">Membrane</keyword>
<dbReference type="Pfam" id="PF02096">
    <property type="entry name" value="60KD_IMP"/>
    <property type="match status" value="1"/>
</dbReference>
<keyword evidence="6 16" id="KW-0812">Transmembrane</keyword>
<dbReference type="STRING" id="1724.GCA_001044175_00669"/>
<feature type="transmembrane region" description="Helical" evidence="18">
    <location>
        <begin position="189"/>
        <end position="208"/>
    </location>
</feature>
<evidence type="ECO:0000256" key="18">
    <source>
        <dbReference type="SAM" id="Phobius"/>
    </source>
</evidence>
<accession>A0A2A9DP08</accession>
<evidence type="ECO:0000256" key="5">
    <source>
        <dbReference type="ARBA" id="ARBA00022475"/>
    </source>
</evidence>
<dbReference type="GO" id="GO:0005886">
    <property type="term" value="C:plasma membrane"/>
    <property type="evidence" value="ECO:0007669"/>
    <property type="project" value="UniProtKB-SubCell"/>
</dbReference>
<evidence type="ECO:0000256" key="16">
    <source>
        <dbReference type="RuleBase" id="RU003945"/>
    </source>
</evidence>
<evidence type="ECO:0000256" key="12">
    <source>
        <dbReference type="ARBA" id="ARBA00026028"/>
    </source>
</evidence>
<evidence type="ECO:0000256" key="4">
    <source>
        <dbReference type="ARBA" id="ARBA00022448"/>
    </source>
</evidence>
<dbReference type="EMBL" id="PDJF01000001">
    <property type="protein sequence ID" value="PFG27649.1"/>
    <property type="molecule type" value="Genomic_DNA"/>
</dbReference>
<comment type="similarity">
    <text evidence="2">Belongs to the OXA1/ALB3/YidC family. Type 1 subfamily.</text>
</comment>
<evidence type="ECO:0000256" key="15">
    <source>
        <dbReference type="ARBA" id="ARBA00033342"/>
    </source>
</evidence>
<dbReference type="OrthoDB" id="9780552at2"/>
<keyword evidence="4" id="KW-0813">Transport</keyword>
<evidence type="ECO:0000256" key="7">
    <source>
        <dbReference type="ARBA" id="ARBA00022927"/>
    </source>
</evidence>
<keyword evidence="5" id="KW-1003">Cell membrane</keyword>
<dbReference type="InterPro" id="IPR028055">
    <property type="entry name" value="YidC/Oxa/ALB_C"/>
</dbReference>
<evidence type="ECO:0000256" key="2">
    <source>
        <dbReference type="ARBA" id="ARBA00010527"/>
    </source>
</evidence>
<keyword evidence="8 18" id="KW-1133">Transmembrane helix</keyword>
<feature type="transmembrane region" description="Helical" evidence="18">
    <location>
        <begin position="97"/>
        <end position="118"/>
    </location>
</feature>
<comment type="subunit">
    <text evidence="12">Interacts with the Sec translocase complex via SecD. Specifically interacts with transmembrane segments of nascent integral membrane proteins during membrane integration.</text>
</comment>
<feature type="transmembrane region" description="Helical" evidence="18">
    <location>
        <begin position="244"/>
        <end position="267"/>
    </location>
</feature>
<dbReference type="GO" id="GO:0032977">
    <property type="term" value="F:membrane insertase activity"/>
    <property type="evidence" value="ECO:0007669"/>
    <property type="project" value="InterPro"/>
</dbReference>
<organism evidence="20 21">
    <name type="scientific">Corynebacterium renale</name>
    <dbReference type="NCBI Taxonomy" id="1724"/>
    <lineage>
        <taxon>Bacteria</taxon>
        <taxon>Bacillati</taxon>
        <taxon>Actinomycetota</taxon>
        <taxon>Actinomycetes</taxon>
        <taxon>Mycobacteriales</taxon>
        <taxon>Corynebacteriaceae</taxon>
        <taxon>Corynebacterium</taxon>
    </lineage>
</organism>
<evidence type="ECO:0000259" key="19">
    <source>
        <dbReference type="Pfam" id="PF02096"/>
    </source>
</evidence>
<dbReference type="CDD" id="cd20070">
    <property type="entry name" value="5TM_YidC_Alb3"/>
    <property type="match status" value="1"/>
</dbReference>
<evidence type="ECO:0000256" key="8">
    <source>
        <dbReference type="ARBA" id="ARBA00022989"/>
    </source>
</evidence>
<dbReference type="InterPro" id="IPR001708">
    <property type="entry name" value="YidC/ALB3/OXA1/COX18"/>
</dbReference>
<keyword evidence="10" id="KW-0143">Chaperone</keyword>
<dbReference type="GO" id="GO:0015031">
    <property type="term" value="P:protein transport"/>
    <property type="evidence" value="ECO:0007669"/>
    <property type="project" value="UniProtKB-KW"/>
</dbReference>
<evidence type="ECO:0000256" key="14">
    <source>
        <dbReference type="ARBA" id="ARBA00033245"/>
    </source>
</evidence>
<gene>
    <name evidence="20" type="ORF">ATK06_0725</name>
</gene>
<feature type="domain" description="Membrane insertase YidC/Oxa/ALB C-terminal" evidence="19">
    <location>
        <begin position="32"/>
        <end position="280"/>
    </location>
</feature>
<dbReference type="PANTHER" id="PTHR12428:SF65">
    <property type="entry name" value="CYTOCHROME C OXIDASE ASSEMBLY PROTEIN COX18, MITOCHONDRIAL"/>
    <property type="match status" value="1"/>
</dbReference>
<comment type="caution">
    <text evidence="20">The sequence shown here is derived from an EMBL/GenBank/DDBJ whole genome shotgun (WGS) entry which is preliminary data.</text>
</comment>
<evidence type="ECO:0000256" key="17">
    <source>
        <dbReference type="SAM" id="MobiDB-lite"/>
    </source>
</evidence>
<name>A0A2A9DP08_9CORY</name>
<dbReference type="GO" id="GO:0051205">
    <property type="term" value="P:protein insertion into membrane"/>
    <property type="evidence" value="ECO:0007669"/>
    <property type="project" value="TreeGrafter"/>
</dbReference>
<evidence type="ECO:0000256" key="11">
    <source>
        <dbReference type="ARBA" id="ARBA00025034"/>
    </source>
</evidence>
<feature type="transmembrane region" description="Helical" evidence="18">
    <location>
        <begin position="31"/>
        <end position="52"/>
    </location>
</feature>
<keyword evidence="21" id="KW-1185">Reference proteome</keyword>
<proteinExistence type="inferred from homology"/>
<dbReference type="PANTHER" id="PTHR12428">
    <property type="entry name" value="OXA1"/>
    <property type="match status" value="1"/>
</dbReference>
<feature type="region of interest" description="Disordered" evidence="17">
    <location>
        <begin position="291"/>
        <end position="319"/>
    </location>
</feature>
<comment type="function">
    <text evidence="11">Required for the insertion and/or proper folding and/or complex formation of integral membrane proteins into the membrane. Involved in integration of membrane proteins that insert both dependently and independently of the Sec translocase complex, as well as at least some lipoproteins. Aids folding of multispanning membrane proteins.</text>
</comment>
<evidence type="ECO:0000256" key="13">
    <source>
        <dbReference type="ARBA" id="ARBA00031538"/>
    </source>
</evidence>
<evidence type="ECO:0000256" key="9">
    <source>
        <dbReference type="ARBA" id="ARBA00023136"/>
    </source>
</evidence>
<evidence type="ECO:0000256" key="10">
    <source>
        <dbReference type="ARBA" id="ARBA00023186"/>
    </source>
</evidence>
<dbReference type="InterPro" id="IPR047196">
    <property type="entry name" value="YidC_ALB_C"/>
</dbReference>
<protein>
    <recommendedName>
        <fullName evidence="3">Membrane protein insertase YidC</fullName>
    </recommendedName>
    <alternativeName>
        <fullName evidence="15">Foldase YidC</fullName>
    </alternativeName>
    <alternativeName>
        <fullName evidence="14">Membrane integrase YidC</fullName>
    </alternativeName>
    <alternativeName>
        <fullName evidence="13">Membrane protein YidC</fullName>
    </alternativeName>
</protein>
<comment type="subcellular location">
    <subcellularLocation>
        <location evidence="1">Cell membrane</location>
        <topology evidence="1">Multi-pass membrane protein</topology>
    </subcellularLocation>
    <subcellularLocation>
        <location evidence="16">Membrane</location>
        <topology evidence="16">Multi-pass membrane protein</topology>
    </subcellularLocation>
</comment>
<dbReference type="RefSeq" id="WP_048381903.1">
    <property type="nucleotide sequence ID" value="NZ_LDYE01000011.1"/>
</dbReference>
<keyword evidence="7" id="KW-0653">Protein transport</keyword>
<dbReference type="Proteomes" id="UP000221653">
    <property type="component" value="Unassembled WGS sequence"/>
</dbReference>
<evidence type="ECO:0000313" key="21">
    <source>
        <dbReference type="Proteomes" id="UP000221653"/>
    </source>
</evidence>
<reference evidence="20 21" key="1">
    <citation type="submission" date="2017-10" db="EMBL/GenBank/DDBJ databases">
        <title>Sequencing the genomes of 1000 actinobacteria strains.</title>
        <authorList>
            <person name="Klenk H.-P."/>
        </authorList>
    </citation>
    <scope>NUCLEOTIDE SEQUENCE [LARGE SCALE GENOMIC DNA]</scope>
    <source>
        <strain evidence="20 21">DSM 20688</strain>
    </source>
</reference>